<name>A0A4U5WR28_STRLS</name>
<organism evidence="1 2">
    <name type="scientific">Streptomyces lasalocidi</name>
    <name type="common">Streptomyces lasaliensis</name>
    <dbReference type="NCBI Taxonomy" id="324833"/>
    <lineage>
        <taxon>Bacteria</taxon>
        <taxon>Bacillati</taxon>
        <taxon>Actinomycetota</taxon>
        <taxon>Actinomycetes</taxon>
        <taxon>Kitasatosporales</taxon>
        <taxon>Streptomycetaceae</taxon>
        <taxon>Streptomyces</taxon>
    </lineage>
</organism>
<dbReference type="OrthoDB" id="4678575at2"/>
<comment type="caution">
    <text evidence="1">The sequence shown here is derived from an EMBL/GenBank/DDBJ whole genome shotgun (WGS) entry which is preliminary data.</text>
</comment>
<keyword evidence="2" id="KW-1185">Reference proteome</keyword>
<dbReference type="AlphaFoldDB" id="A0A4U5WR28"/>
<accession>A0A4U5WR28</accession>
<protein>
    <submittedName>
        <fullName evidence="1">Uncharacterized protein</fullName>
    </submittedName>
</protein>
<gene>
    <name evidence="1" type="ORF">E4U91_00840</name>
</gene>
<reference evidence="1 2" key="1">
    <citation type="submission" date="2019-04" db="EMBL/GenBank/DDBJ databases">
        <title>Streptomyces lasaliensis sp. nov., an Actinomycete isolated from soil which produces the polyether antibiotic lasalocid.</title>
        <authorList>
            <person name="Erwin G."/>
            <person name="Haber C."/>
        </authorList>
    </citation>
    <scope>NUCLEOTIDE SEQUENCE [LARGE SCALE GENOMIC DNA]</scope>
    <source>
        <strain evidence="1 2">X-537</strain>
    </source>
</reference>
<dbReference type="Proteomes" id="UP000305929">
    <property type="component" value="Unassembled WGS sequence"/>
</dbReference>
<evidence type="ECO:0000313" key="1">
    <source>
        <dbReference type="EMBL" id="TKT04777.1"/>
    </source>
</evidence>
<dbReference type="SUPFAM" id="SSF159245">
    <property type="entry name" value="AttH-like"/>
    <property type="match status" value="1"/>
</dbReference>
<proteinExistence type="predicted"/>
<evidence type="ECO:0000313" key="2">
    <source>
        <dbReference type="Proteomes" id="UP000305929"/>
    </source>
</evidence>
<dbReference type="EMBL" id="SZNQ01000001">
    <property type="protein sequence ID" value="TKT04777.1"/>
    <property type="molecule type" value="Genomic_DNA"/>
</dbReference>
<sequence>MASWRFPAASDAAGAYDSARPGRLNVWYSTFSDPVTGTGYWFHHELVRPVDGDPYTHGWAAVYPPGTSPVIERFGPHPLGGDPSSGVDAVAAGAPGFHSPAALATARRLRGSAGRLAWDLEVSAGSAPLHTFPRLAWRCRLLPAVHVVPQVRARCSGSVRLDGRSLPVADALGAGARIVGRGNAHRWAWLHADLDDDTVLEVVAAVSTLPLLRRLPPLVFLRLRRAGRDWPRGDWRSALGVCGAGRFTARPELPTWSVQGRAGGHRITVRVHLPAERRTAVAYTDPDGSGATCHNSERADVHVRLEQRSAGRWRTERVWDVRGTAHAEVGLR</sequence>